<comment type="similarity">
    <text evidence="2">Belongs to the BMP lipoprotein family.</text>
</comment>
<proteinExistence type="inferred from homology"/>
<dbReference type="SUPFAM" id="SSF53822">
    <property type="entry name" value="Periplasmic binding protein-like I"/>
    <property type="match status" value="1"/>
</dbReference>
<accession>A0A1W7AA40</accession>
<keyword evidence="6" id="KW-0449">Lipoprotein</keyword>
<dbReference type="PANTHER" id="PTHR34296">
    <property type="entry name" value="TRANSCRIPTIONAL ACTIVATOR PROTEIN MED"/>
    <property type="match status" value="1"/>
</dbReference>
<evidence type="ECO:0000313" key="8">
    <source>
        <dbReference type="EMBL" id="ARQ06471.1"/>
    </source>
</evidence>
<dbReference type="Gene3D" id="3.40.50.2300">
    <property type="match status" value="2"/>
</dbReference>
<reference evidence="8 9" key="1">
    <citation type="journal article" date="2017" name="Int. J. Syst. Evol. Microbiol.">
        <title>Macrococcus canis sp. nov., a skin bacterium associated with infections in dogs.</title>
        <authorList>
            <person name="Gobeli Brawand S."/>
            <person name="Cotting K."/>
            <person name="Gomez-Sanz E."/>
            <person name="Collaud A."/>
            <person name="Thomann A."/>
            <person name="Brodard I."/>
            <person name="Rodriguez-Campos S."/>
            <person name="Strauss C."/>
            <person name="Perreten V."/>
        </authorList>
    </citation>
    <scope>NUCLEOTIDE SEQUENCE [LARGE SCALE GENOMIC DNA]</scope>
    <source>
        <strain evidence="8 9">KM45013</strain>
    </source>
</reference>
<keyword evidence="5" id="KW-0472">Membrane</keyword>
<evidence type="ECO:0000313" key="9">
    <source>
        <dbReference type="Proteomes" id="UP000194154"/>
    </source>
</evidence>
<dbReference type="OrthoDB" id="2556857at2"/>
<name>A0A1W7AA40_9STAP</name>
<evidence type="ECO:0000256" key="2">
    <source>
        <dbReference type="ARBA" id="ARBA00008610"/>
    </source>
</evidence>
<comment type="subcellular location">
    <subcellularLocation>
        <location evidence="1">Cell membrane</location>
        <topology evidence="1">Lipid-anchor</topology>
    </subcellularLocation>
</comment>
<evidence type="ECO:0000256" key="4">
    <source>
        <dbReference type="ARBA" id="ARBA00022729"/>
    </source>
</evidence>
<dbReference type="EMBL" id="CP021059">
    <property type="protein sequence ID" value="ARQ06471.1"/>
    <property type="molecule type" value="Genomic_DNA"/>
</dbReference>
<dbReference type="Pfam" id="PF02608">
    <property type="entry name" value="Bmp"/>
    <property type="match status" value="1"/>
</dbReference>
<feature type="domain" description="ABC transporter substrate-binding protein PnrA-like" evidence="7">
    <location>
        <begin position="30"/>
        <end position="297"/>
    </location>
</feature>
<keyword evidence="4" id="KW-0732">Signal</keyword>
<evidence type="ECO:0000256" key="1">
    <source>
        <dbReference type="ARBA" id="ARBA00004193"/>
    </source>
</evidence>
<dbReference type="KEGG" id="mcak:MCCS_08230"/>
<dbReference type="InterPro" id="IPR003760">
    <property type="entry name" value="PnrA-like"/>
</dbReference>
<evidence type="ECO:0000256" key="5">
    <source>
        <dbReference type="ARBA" id="ARBA00023136"/>
    </source>
</evidence>
<sequence length="333" mass="37420">MNYKVISLVTVSLLIVLCIYSFIPKHQEISSVGYLSKESIHDQTWGTEGYKGILNIIQTHDANFFIQENLKTDKAVMDTIRQFAERDVNIIYGQGSEFEAVFNQAAVKYPKMHFVFLNGESRAKNVSSLNIEGYAMGFFGGMLAAHESKTKVLGIVGAFKGQPEIDGFIDGAYYEDKSIKVKSKYVNTWGYNRDAQAYTIELIDKEHADVIYPAADGTNRDVMEVVKARNKKAIGYISDQSYLGDFVIGSTTQNISKLYSDIADDYYEQRLKGGNKKYGMNNNITNLEISKAVDEVYAKALESDIQRFKVTGILPNKKVPPKYQDGAYLIKES</sequence>
<protein>
    <submittedName>
        <fullName evidence="8">Purine-binding protein</fullName>
    </submittedName>
</protein>
<dbReference type="AlphaFoldDB" id="A0A1W7AA40"/>
<gene>
    <name evidence="8" type="ORF">MCCS_08230</name>
</gene>
<keyword evidence="3" id="KW-1003">Cell membrane</keyword>
<dbReference type="PANTHER" id="PTHR34296:SF2">
    <property type="entry name" value="ABC TRANSPORTER GUANOSINE-BINDING PROTEIN NUPN"/>
    <property type="match status" value="1"/>
</dbReference>
<evidence type="ECO:0000259" key="7">
    <source>
        <dbReference type="Pfam" id="PF02608"/>
    </source>
</evidence>
<dbReference type="InterPro" id="IPR028082">
    <property type="entry name" value="Peripla_BP_I"/>
</dbReference>
<keyword evidence="9" id="KW-1185">Reference proteome</keyword>
<dbReference type="Proteomes" id="UP000194154">
    <property type="component" value="Chromosome"/>
</dbReference>
<dbReference type="GeneID" id="35294958"/>
<evidence type="ECO:0000256" key="3">
    <source>
        <dbReference type="ARBA" id="ARBA00022475"/>
    </source>
</evidence>
<organism evidence="8 9">
    <name type="scientific">Macrococcoides canis</name>
    <dbReference type="NCBI Taxonomy" id="1855823"/>
    <lineage>
        <taxon>Bacteria</taxon>
        <taxon>Bacillati</taxon>
        <taxon>Bacillota</taxon>
        <taxon>Bacilli</taxon>
        <taxon>Bacillales</taxon>
        <taxon>Staphylococcaceae</taxon>
        <taxon>Macrococcoides</taxon>
    </lineage>
</organism>
<dbReference type="STRING" id="1855823.MCCS_08230"/>
<dbReference type="InterPro" id="IPR050957">
    <property type="entry name" value="BMP_lipoprotein"/>
</dbReference>
<dbReference type="GO" id="GO:0005886">
    <property type="term" value="C:plasma membrane"/>
    <property type="evidence" value="ECO:0007669"/>
    <property type="project" value="UniProtKB-SubCell"/>
</dbReference>
<evidence type="ECO:0000256" key="6">
    <source>
        <dbReference type="ARBA" id="ARBA00023288"/>
    </source>
</evidence>
<dbReference type="RefSeq" id="WP_086042137.1">
    <property type="nucleotide sequence ID" value="NZ_CBCRZA010000001.1"/>
</dbReference>